<keyword evidence="2" id="KW-1185">Reference proteome</keyword>
<reference evidence="1 2" key="1">
    <citation type="journal article" date="2022" name="New Phytol.">
        <title>Ecological generalism drives hyperdiversity of secondary metabolite gene clusters in xylarialean endophytes.</title>
        <authorList>
            <person name="Franco M.E.E."/>
            <person name="Wisecaver J.H."/>
            <person name="Arnold A.E."/>
            <person name="Ju Y.M."/>
            <person name="Slot J.C."/>
            <person name="Ahrendt S."/>
            <person name="Moore L.P."/>
            <person name="Eastman K.E."/>
            <person name="Scott K."/>
            <person name="Konkel Z."/>
            <person name="Mondo S.J."/>
            <person name="Kuo A."/>
            <person name="Hayes R.D."/>
            <person name="Haridas S."/>
            <person name="Andreopoulos B."/>
            <person name="Riley R."/>
            <person name="LaButti K."/>
            <person name="Pangilinan J."/>
            <person name="Lipzen A."/>
            <person name="Amirebrahimi M."/>
            <person name="Yan J."/>
            <person name="Adam C."/>
            <person name="Keymanesh K."/>
            <person name="Ng V."/>
            <person name="Louie K."/>
            <person name="Northen T."/>
            <person name="Drula E."/>
            <person name="Henrissat B."/>
            <person name="Hsieh H.M."/>
            <person name="Youens-Clark K."/>
            <person name="Lutzoni F."/>
            <person name="Miadlikowska J."/>
            <person name="Eastwood D.C."/>
            <person name="Hamelin R.C."/>
            <person name="Grigoriev I.V."/>
            <person name="U'Ren J.M."/>
        </authorList>
    </citation>
    <scope>NUCLEOTIDE SEQUENCE [LARGE SCALE GENOMIC DNA]</scope>
    <source>
        <strain evidence="1 2">CBS 119005</strain>
    </source>
</reference>
<proteinExistence type="predicted"/>
<protein>
    <submittedName>
        <fullName evidence="1">Uncharacterized protein</fullName>
    </submittedName>
</protein>
<name>A0ACB9YR29_9PEZI</name>
<organism evidence="1 2">
    <name type="scientific">Hypoxylon rubiginosum</name>
    <dbReference type="NCBI Taxonomy" id="110542"/>
    <lineage>
        <taxon>Eukaryota</taxon>
        <taxon>Fungi</taxon>
        <taxon>Dikarya</taxon>
        <taxon>Ascomycota</taxon>
        <taxon>Pezizomycotina</taxon>
        <taxon>Sordariomycetes</taxon>
        <taxon>Xylariomycetidae</taxon>
        <taxon>Xylariales</taxon>
        <taxon>Hypoxylaceae</taxon>
        <taxon>Hypoxylon</taxon>
    </lineage>
</organism>
<dbReference type="EMBL" id="MU393540">
    <property type="protein sequence ID" value="KAI4861847.1"/>
    <property type="molecule type" value="Genomic_DNA"/>
</dbReference>
<dbReference type="Proteomes" id="UP001497700">
    <property type="component" value="Unassembled WGS sequence"/>
</dbReference>
<accession>A0ACB9YR29</accession>
<evidence type="ECO:0000313" key="2">
    <source>
        <dbReference type="Proteomes" id="UP001497700"/>
    </source>
</evidence>
<comment type="caution">
    <text evidence="1">The sequence shown here is derived from an EMBL/GenBank/DDBJ whole genome shotgun (WGS) entry which is preliminary data.</text>
</comment>
<evidence type="ECO:0000313" key="1">
    <source>
        <dbReference type="EMBL" id="KAI4861847.1"/>
    </source>
</evidence>
<sequence>MATKRQAGEGFDAFYSDLDVLKRSPKGWPSIAATQMYMPNYDSHRAFKSPTHAALINLEQKIDCVVNKLDERDFEDAKTEGGRPLRSLPFDREKFVARCLRGPAHLSTPTPGSSPGELRMAERENLHACLGILLKEYFTLLHMHHQNLKFPRVSRRAHEAHFQAARDHQGLEDEACAFMRYIDDWICPEPDIIFQRFENLLYTKSKGLTQFLKHACCLFSSAPLPSAMSDDDPRVRYSLRGFERFVKGLLGLVSLSLLAPPVAVLYLRTGWPRAAYLGVVVAFSTVFCFVLALFEPNTARLLVGLAAFFAVLIAFLSNNMVNCEAA</sequence>
<gene>
    <name evidence="1" type="ORF">F4820DRAFT_451555</name>
</gene>